<comment type="caution">
    <text evidence="4">The sequence shown here is derived from an EMBL/GenBank/DDBJ whole genome shotgun (WGS) entry which is preliminary data.</text>
</comment>
<dbReference type="InterPro" id="IPR026869">
    <property type="entry name" value="EgtC-like"/>
</dbReference>
<dbReference type="InterPro" id="IPR017932">
    <property type="entry name" value="GATase_2_dom"/>
</dbReference>
<reference evidence="4 5" key="1">
    <citation type="submission" date="2019-06" db="EMBL/GenBank/DDBJ databases">
        <title>Sequencing the genomes of 1000 actinobacteria strains.</title>
        <authorList>
            <person name="Klenk H.-P."/>
        </authorList>
    </citation>
    <scope>NUCLEOTIDE SEQUENCE [LARGE SCALE GENOMIC DNA]</scope>
    <source>
        <strain evidence="4 5">DSM 45043</strain>
    </source>
</reference>
<dbReference type="Pfam" id="PF13230">
    <property type="entry name" value="GATase_4"/>
    <property type="match status" value="1"/>
</dbReference>
<feature type="compositionally biased region" description="Gly residues" evidence="2">
    <location>
        <begin position="307"/>
        <end position="316"/>
    </location>
</feature>
<name>A0A543IE58_9ACTN</name>
<dbReference type="PROSITE" id="PS51278">
    <property type="entry name" value="GATASE_TYPE_2"/>
    <property type="match status" value="1"/>
</dbReference>
<dbReference type="EMBL" id="VFPO01000001">
    <property type="protein sequence ID" value="TQM68831.1"/>
    <property type="molecule type" value="Genomic_DNA"/>
</dbReference>
<dbReference type="PANTHER" id="PTHR42824">
    <property type="entry name" value="GLUTAMINE AMIDOTRANSFERASE"/>
    <property type="match status" value="1"/>
</dbReference>
<evidence type="ECO:0000259" key="3">
    <source>
        <dbReference type="PROSITE" id="PS51278"/>
    </source>
</evidence>
<keyword evidence="5" id="KW-1185">Reference proteome</keyword>
<dbReference type="AlphaFoldDB" id="A0A543IE58"/>
<accession>A0A543IE58</accession>
<dbReference type="Gene3D" id="3.60.20.10">
    <property type="entry name" value="Glutamine Phosphoribosylpyrophosphate, subunit 1, domain 1"/>
    <property type="match status" value="1"/>
</dbReference>
<keyword evidence="1 4" id="KW-0315">Glutamine amidotransferase</keyword>
<dbReference type="OrthoDB" id="9804310at2"/>
<feature type="region of interest" description="Disordered" evidence="2">
    <location>
        <begin position="268"/>
        <end position="316"/>
    </location>
</feature>
<feature type="domain" description="Glutamine amidotransferase type-2" evidence="3">
    <location>
        <begin position="2"/>
        <end position="241"/>
    </location>
</feature>
<dbReference type="RefSeq" id="WP_141968549.1">
    <property type="nucleotide sequence ID" value="NZ_VFPO01000001.1"/>
</dbReference>
<gene>
    <name evidence="4" type="ORF">FHX41_2499</name>
</gene>
<dbReference type="Proteomes" id="UP000316706">
    <property type="component" value="Unassembled WGS sequence"/>
</dbReference>
<organism evidence="4 5">
    <name type="scientific">Actinomadura hallensis</name>
    <dbReference type="NCBI Taxonomy" id="337895"/>
    <lineage>
        <taxon>Bacteria</taxon>
        <taxon>Bacillati</taxon>
        <taxon>Actinomycetota</taxon>
        <taxon>Actinomycetes</taxon>
        <taxon>Streptosporangiales</taxon>
        <taxon>Thermomonosporaceae</taxon>
        <taxon>Actinomadura</taxon>
    </lineage>
</organism>
<evidence type="ECO:0000313" key="4">
    <source>
        <dbReference type="EMBL" id="TQM68831.1"/>
    </source>
</evidence>
<evidence type="ECO:0000313" key="5">
    <source>
        <dbReference type="Proteomes" id="UP000316706"/>
    </source>
</evidence>
<sequence>MCRLFAMSTGGPRVRAAHWLLDAPRSLRAQSHRMRHGAGLGWFSLGGEPVRDRAPLAAFENADFDLHARNVPSHTFVSHVRDASVGGLTVHNCHPFVMSDRLFAHNGVVKGLDTLRAWLTDVESAHVSGETDSELVFAYVTKEIRRHGDTTTGIVEAVRRIGAELPVFSLNALVAEPGRIWALRYPESNELWVLSPGEGGASRPGPEGDPVPAVVIASEPMDDQPGWRLLQPGELLVVDGLAETSLFPFGPLKRPLRRADLSLREAASQSTAVHAGPGAVVGEPAEAGDPGAAGGSPGSTDLSLVGSGTGGPLDVE</sequence>
<dbReference type="PANTHER" id="PTHR42824:SF1">
    <property type="entry name" value="GLUTAMINE AMIDOTRANSFERASE YAFJ-RELATED"/>
    <property type="match status" value="1"/>
</dbReference>
<protein>
    <submittedName>
        <fullName evidence="4">Glutamine amidotransferase</fullName>
    </submittedName>
</protein>
<dbReference type="SUPFAM" id="SSF56235">
    <property type="entry name" value="N-terminal nucleophile aminohydrolases (Ntn hydrolases)"/>
    <property type="match status" value="1"/>
</dbReference>
<proteinExistence type="predicted"/>
<keyword evidence="4" id="KW-0808">Transferase</keyword>
<evidence type="ECO:0000256" key="2">
    <source>
        <dbReference type="SAM" id="MobiDB-lite"/>
    </source>
</evidence>
<dbReference type="GO" id="GO:0016740">
    <property type="term" value="F:transferase activity"/>
    <property type="evidence" value="ECO:0007669"/>
    <property type="project" value="UniProtKB-KW"/>
</dbReference>
<dbReference type="CDD" id="cd01908">
    <property type="entry name" value="YafJ"/>
    <property type="match status" value="1"/>
</dbReference>
<dbReference type="InterPro" id="IPR029055">
    <property type="entry name" value="Ntn_hydrolases_N"/>
</dbReference>
<evidence type="ECO:0000256" key="1">
    <source>
        <dbReference type="ARBA" id="ARBA00022962"/>
    </source>
</evidence>